<dbReference type="SUPFAM" id="SSF51395">
    <property type="entry name" value="FMN-linked oxidoreductases"/>
    <property type="match status" value="1"/>
</dbReference>
<sequence length="340" mass="38012">MKQPISTKRLIKPITLGKLKLKNNIIYSPLAGCSDYPFRKMVAHFHDGLSFCEMVKMDALLRYDKNTFSMLDYDPSMRPLGAQLCGSKPELAGLSAKIIEDLGFDLVDLNCGCPVDKVTKDGSGSGLLKYPEKIADIIAKMVASTSIPVTLKIRTGWDDTMLNAIEVMKLAKEAGAVAISIHGRTREQKYKGFADWDYIKECKKQAQGMIVFGNGDLFTPEKALLELESSGTDGILISRGGMGAPWMGENVKRLDRGEPLIEVNSDLIKTTLLQHMEYIAKYQGDRKAVLSMRRVGCWYLKDHPLSKKLRMKLNKASNLKEMELLIHSFNWNESPDLIMA</sequence>
<evidence type="ECO:0000256" key="6">
    <source>
        <dbReference type="ARBA" id="ARBA00022694"/>
    </source>
</evidence>
<evidence type="ECO:0000256" key="8">
    <source>
        <dbReference type="ARBA" id="ARBA00022884"/>
    </source>
</evidence>
<dbReference type="AlphaFoldDB" id="A0A2A4X4Z5"/>
<dbReference type="InterPro" id="IPR018517">
    <property type="entry name" value="tRNA_hU_synthase_CS"/>
</dbReference>
<evidence type="ECO:0000256" key="12">
    <source>
        <dbReference type="PIRNR" id="PIRNR006621"/>
    </source>
</evidence>
<dbReference type="InterPro" id="IPR024036">
    <property type="entry name" value="tRNA-dHydroUridine_Synthase_C"/>
</dbReference>
<comment type="function">
    <text evidence="2 12">Catalyzes the synthesis of 5,6-dihydrouridine (D), a modified base found in the D-loop of most tRNAs, via the reduction of the C5-C6 double bond in target uridines.</text>
</comment>
<feature type="binding site" evidence="14">
    <location>
        <position position="182"/>
    </location>
    <ligand>
        <name>FMN</name>
        <dbReference type="ChEBI" id="CHEBI:58210"/>
    </ligand>
</feature>
<gene>
    <name evidence="16" type="ORF">COB21_03375</name>
</gene>
<comment type="catalytic activity">
    <reaction evidence="11">
        <text>a 5,6-dihydrouridine in tRNA + NAD(+) = a uridine in tRNA + NADH + H(+)</text>
        <dbReference type="Rhea" id="RHEA:54452"/>
        <dbReference type="Rhea" id="RHEA-COMP:13339"/>
        <dbReference type="Rhea" id="RHEA-COMP:13887"/>
        <dbReference type="ChEBI" id="CHEBI:15378"/>
        <dbReference type="ChEBI" id="CHEBI:57540"/>
        <dbReference type="ChEBI" id="CHEBI:57945"/>
        <dbReference type="ChEBI" id="CHEBI:65315"/>
        <dbReference type="ChEBI" id="CHEBI:74443"/>
    </reaction>
</comment>
<dbReference type="GO" id="GO:0000049">
    <property type="term" value="F:tRNA binding"/>
    <property type="evidence" value="ECO:0007669"/>
    <property type="project" value="UniProtKB-KW"/>
</dbReference>
<keyword evidence="6 12" id="KW-0819">tRNA processing</keyword>
<comment type="catalytic activity">
    <reaction evidence="10">
        <text>a 5,6-dihydrouridine in tRNA + NADP(+) = a uridine in tRNA + NADPH + H(+)</text>
        <dbReference type="Rhea" id="RHEA:23624"/>
        <dbReference type="Rhea" id="RHEA-COMP:13339"/>
        <dbReference type="Rhea" id="RHEA-COMP:13887"/>
        <dbReference type="ChEBI" id="CHEBI:15378"/>
        <dbReference type="ChEBI" id="CHEBI:57783"/>
        <dbReference type="ChEBI" id="CHEBI:58349"/>
        <dbReference type="ChEBI" id="CHEBI:65315"/>
        <dbReference type="ChEBI" id="CHEBI:74443"/>
    </reaction>
</comment>
<dbReference type="EC" id="1.3.1.-" evidence="12"/>
<keyword evidence="7" id="KW-0521">NADP</keyword>
<dbReference type="EMBL" id="NVUK01000019">
    <property type="protein sequence ID" value="PCI77199.1"/>
    <property type="molecule type" value="Genomic_DNA"/>
</dbReference>
<evidence type="ECO:0000256" key="3">
    <source>
        <dbReference type="ARBA" id="ARBA00022555"/>
    </source>
</evidence>
<reference evidence="17" key="1">
    <citation type="submission" date="2017-08" db="EMBL/GenBank/DDBJ databases">
        <title>A dynamic microbial community with high functional redundancy inhabits the cold, oxic subseafloor aquifer.</title>
        <authorList>
            <person name="Tully B.J."/>
            <person name="Wheat C.G."/>
            <person name="Glazer B.T."/>
            <person name="Huber J.A."/>
        </authorList>
    </citation>
    <scope>NUCLEOTIDE SEQUENCE [LARGE SCALE GENOMIC DNA]</scope>
</reference>
<evidence type="ECO:0000256" key="1">
    <source>
        <dbReference type="ARBA" id="ARBA00001917"/>
    </source>
</evidence>
<feature type="binding site" evidence="14">
    <location>
        <begin position="238"/>
        <end position="239"/>
    </location>
    <ligand>
        <name>FMN</name>
        <dbReference type="ChEBI" id="CHEBI:58210"/>
    </ligand>
</feature>
<evidence type="ECO:0000313" key="16">
    <source>
        <dbReference type="EMBL" id="PCI77199.1"/>
    </source>
</evidence>
<evidence type="ECO:0000256" key="2">
    <source>
        <dbReference type="ARBA" id="ARBA00002790"/>
    </source>
</evidence>
<comment type="caution">
    <text evidence="16">The sequence shown here is derived from an EMBL/GenBank/DDBJ whole genome shotgun (WGS) entry which is preliminary data.</text>
</comment>
<keyword evidence="3" id="KW-0820">tRNA-binding</keyword>
<keyword evidence="4 12" id="KW-0285">Flavoprotein</keyword>
<evidence type="ECO:0000313" key="17">
    <source>
        <dbReference type="Proteomes" id="UP000218775"/>
    </source>
</evidence>
<keyword evidence="5 12" id="KW-0288">FMN</keyword>
<feature type="binding site" evidence="14">
    <location>
        <position position="152"/>
    </location>
    <ligand>
        <name>FMN</name>
        <dbReference type="ChEBI" id="CHEBI:58210"/>
    </ligand>
</feature>
<organism evidence="16 17">
    <name type="scientific">Aerophobetes bacterium</name>
    <dbReference type="NCBI Taxonomy" id="2030807"/>
    <lineage>
        <taxon>Bacteria</taxon>
        <taxon>Candidatus Aerophobota</taxon>
    </lineage>
</organism>
<evidence type="ECO:0000256" key="13">
    <source>
        <dbReference type="PIRSR" id="PIRSR006621-1"/>
    </source>
</evidence>
<dbReference type="GO" id="GO:0017150">
    <property type="term" value="F:tRNA dihydrouridine synthase activity"/>
    <property type="evidence" value="ECO:0007669"/>
    <property type="project" value="InterPro"/>
</dbReference>
<feature type="binding site" evidence="14">
    <location>
        <position position="83"/>
    </location>
    <ligand>
        <name>FMN</name>
        <dbReference type="ChEBI" id="CHEBI:58210"/>
    </ligand>
</feature>
<evidence type="ECO:0000256" key="10">
    <source>
        <dbReference type="ARBA" id="ARBA00048205"/>
    </source>
</evidence>
<feature type="active site" description="Proton donor" evidence="13">
    <location>
        <position position="113"/>
    </location>
</feature>
<evidence type="ECO:0000256" key="5">
    <source>
        <dbReference type="ARBA" id="ARBA00022643"/>
    </source>
</evidence>
<keyword evidence="14" id="KW-0547">Nucleotide-binding</keyword>
<comment type="similarity">
    <text evidence="12">Belongs to the dus family.</text>
</comment>
<dbReference type="PANTHER" id="PTHR45846">
    <property type="entry name" value="TRNA-DIHYDROURIDINE(47) SYNTHASE [NAD(P)(+)]-LIKE"/>
    <property type="match status" value="1"/>
</dbReference>
<evidence type="ECO:0000256" key="14">
    <source>
        <dbReference type="PIRSR" id="PIRSR006621-2"/>
    </source>
</evidence>
<dbReference type="PANTHER" id="PTHR45846:SF1">
    <property type="entry name" value="TRNA-DIHYDROURIDINE(47) SYNTHASE [NAD(P)(+)]-LIKE"/>
    <property type="match status" value="1"/>
</dbReference>
<feature type="domain" description="DUS-like FMN-binding" evidence="15">
    <location>
        <begin position="28"/>
        <end position="322"/>
    </location>
</feature>
<dbReference type="PIRSF" id="PIRSF006621">
    <property type="entry name" value="Dus"/>
    <property type="match status" value="1"/>
</dbReference>
<dbReference type="CDD" id="cd02801">
    <property type="entry name" value="DUS_like_FMN"/>
    <property type="match status" value="1"/>
</dbReference>
<keyword evidence="9 12" id="KW-0560">Oxidoreductase</keyword>
<accession>A0A2A4X4Z5</accession>
<protein>
    <recommendedName>
        <fullName evidence="12">tRNA-dihydrouridine synthase</fullName>
        <ecNumber evidence="12">1.3.1.-</ecNumber>
    </recommendedName>
</protein>
<comment type="cofactor">
    <cofactor evidence="1 12 14">
        <name>FMN</name>
        <dbReference type="ChEBI" id="CHEBI:58210"/>
    </cofactor>
</comment>
<dbReference type="NCBIfam" id="TIGR00737">
    <property type="entry name" value="nifR3_yhdG"/>
    <property type="match status" value="1"/>
</dbReference>
<dbReference type="PROSITE" id="PS01136">
    <property type="entry name" value="UPF0034"/>
    <property type="match status" value="1"/>
</dbReference>
<proteinExistence type="inferred from homology"/>
<dbReference type="Pfam" id="PF01207">
    <property type="entry name" value="Dus"/>
    <property type="match status" value="1"/>
</dbReference>
<dbReference type="InterPro" id="IPR001269">
    <property type="entry name" value="DUS_fam"/>
</dbReference>
<dbReference type="Gene3D" id="3.20.20.70">
    <property type="entry name" value="Aldolase class I"/>
    <property type="match status" value="1"/>
</dbReference>
<evidence type="ECO:0000256" key="11">
    <source>
        <dbReference type="ARBA" id="ARBA00048802"/>
    </source>
</evidence>
<evidence type="ECO:0000259" key="15">
    <source>
        <dbReference type="Pfam" id="PF01207"/>
    </source>
</evidence>
<dbReference type="InterPro" id="IPR004652">
    <property type="entry name" value="DusB-like"/>
</dbReference>
<evidence type="ECO:0000256" key="4">
    <source>
        <dbReference type="ARBA" id="ARBA00022630"/>
    </source>
</evidence>
<evidence type="ECO:0000256" key="7">
    <source>
        <dbReference type="ARBA" id="ARBA00022857"/>
    </source>
</evidence>
<dbReference type="GO" id="GO:0050660">
    <property type="term" value="F:flavin adenine dinucleotide binding"/>
    <property type="evidence" value="ECO:0007669"/>
    <property type="project" value="InterPro"/>
</dbReference>
<evidence type="ECO:0000256" key="9">
    <source>
        <dbReference type="ARBA" id="ARBA00023002"/>
    </source>
</evidence>
<keyword evidence="8" id="KW-0694">RNA-binding</keyword>
<name>A0A2A4X4Z5_UNCAE</name>
<dbReference type="Gene3D" id="1.10.1200.80">
    <property type="entry name" value="Putative flavin oxidoreducatase, domain 2"/>
    <property type="match status" value="1"/>
</dbReference>
<dbReference type="Proteomes" id="UP000218775">
    <property type="component" value="Unassembled WGS sequence"/>
</dbReference>
<dbReference type="InterPro" id="IPR035587">
    <property type="entry name" value="DUS-like_FMN-bd"/>
</dbReference>
<dbReference type="InterPro" id="IPR013785">
    <property type="entry name" value="Aldolase_TIM"/>
</dbReference>